<evidence type="ECO:0000313" key="2">
    <source>
        <dbReference type="EMBL" id="OGL43604.1"/>
    </source>
</evidence>
<accession>A0A1F7RRE3</accession>
<dbReference type="AlphaFoldDB" id="A0A1F7RRE3"/>
<keyword evidence="1" id="KW-0812">Transmembrane</keyword>
<gene>
    <name evidence="2" type="ORF">A2W05_08495</name>
</gene>
<organism evidence="2 3">
    <name type="scientific">Candidatus Schekmanbacteria bacterium RBG_16_38_10</name>
    <dbReference type="NCBI Taxonomy" id="1817879"/>
    <lineage>
        <taxon>Bacteria</taxon>
        <taxon>Candidatus Schekmaniibacteriota</taxon>
    </lineage>
</organism>
<dbReference type="Proteomes" id="UP000178797">
    <property type="component" value="Unassembled WGS sequence"/>
</dbReference>
<evidence type="ECO:0000313" key="3">
    <source>
        <dbReference type="Proteomes" id="UP000178797"/>
    </source>
</evidence>
<keyword evidence="1" id="KW-1133">Transmembrane helix</keyword>
<keyword evidence="1" id="KW-0472">Membrane</keyword>
<feature type="transmembrane region" description="Helical" evidence="1">
    <location>
        <begin position="80"/>
        <end position="99"/>
    </location>
</feature>
<dbReference type="EMBL" id="MGDE01000218">
    <property type="protein sequence ID" value="OGL43604.1"/>
    <property type="molecule type" value="Genomic_DNA"/>
</dbReference>
<feature type="transmembrane region" description="Helical" evidence="1">
    <location>
        <begin position="29"/>
        <end position="51"/>
    </location>
</feature>
<proteinExistence type="predicted"/>
<reference evidence="2 3" key="1">
    <citation type="journal article" date="2016" name="Nat. Commun.">
        <title>Thousands of microbial genomes shed light on interconnected biogeochemical processes in an aquifer system.</title>
        <authorList>
            <person name="Anantharaman K."/>
            <person name="Brown C.T."/>
            <person name="Hug L.A."/>
            <person name="Sharon I."/>
            <person name="Castelle C.J."/>
            <person name="Probst A.J."/>
            <person name="Thomas B.C."/>
            <person name="Singh A."/>
            <person name="Wilkins M.J."/>
            <person name="Karaoz U."/>
            <person name="Brodie E.L."/>
            <person name="Williams K.H."/>
            <person name="Hubbard S.S."/>
            <person name="Banfield J.F."/>
        </authorList>
    </citation>
    <scope>NUCLEOTIDE SEQUENCE [LARGE SCALE GENOMIC DNA]</scope>
</reference>
<protein>
    <submittedName>
        <fullName evidence="2">Uncharacterized protein</fullName>
    </submittedName>
</protein>
<sequence length="105" mass="11756">MKKTITSPLLSALVFPGAGQIKNRQALKGIIFILLTIILLLIFFYKIYAIIISSVSSPSQINISEDFVSKIETRVYEENTIWVLLLIVVWIAGIADAYLSARNLK</sequence>
<name>A0A1F7RRE3_9BACT</name>
<evidence type="ECO:0000256" key="1">
    <source>
        <dbReference type="SAM" id="Phobius"/>
    </source>
</evidence>
<comment type="caution">
    <text evidence="2">The sequence shown here is derived from an EMBL/GenBank/DDBJ whole genome shotgun (WGS) entry which is preliminary data.</text>
</comment>